<keyword evidence="10" id="KW-0521">NADP</keyword>
<dbReference type="Gene3D" id="3.40.50.10950">
    <property type="match status" value="1"/>
</dbReference>
<feature type="binding site" evidence="9">
    <location>
        <position position="138"/>
    </location>
    <ligand>
        <name>a divalent metal cation</name>
        <dbReference type="ChEBI" id="CHEBI:60240"/>
    </ligand>
</feature>
<dbReference type="GO" id="GO:0004470">
    <property type="term" value="F:malic enzyme activity"/>
    <property type="evidence" value="ECO:0007669"/>
    <property type="project" value="InterPro"/>
</dbReference>
<protein>
    <submittedName>
        <fullName evidence="13">Malate dehydrogenase (Oxaloacetate-decarboxylating)(NADP+)</fullName>
    </submittedName>
</protein>
<dbReference type="InterPro" id="IPR042112">
    <property type="entry name" value="P_AcTrfase_dom2"/>
</dbReference>
<dbReference type="PANTHER" id="PTHR43237:SF4">
    <property type="entry name" value="NADP-DEPENDENT MALIC ENZYME"/>
    <property type="match status" value="1"/>
</dbReference>
<evidence type="ECO:0000259" key="12">
    <source>
        <dbReference type="SMART" id="SM01274"/>
    </source>
</evidence>
<dbReference type="InterPro" id="IPR042113">
    <property type="entry name" value="P_AcTrfase_dom1"/>
</dbReference>
<evidence type="ECO:0000256" key="2">
    <source>
        <dbReference type="ARBA" id="ARBA00001946"/>
    </source>
</evidence>
<dbReference type="AlphaFoldDB" id="A0A1H5X730"/>
<dbReference type="Pfam" id="PF03949">
    <property type="entry name" value="Malic_M"/>
    <property type="match status" value="1"/>
</dbReference>
<evidence type="ECO:0000256" key="7">
    <source>
        <dbReference type="ARBA" id="ARBA00023268"/>
    </source>
</evidence>
<dbReference type="FunFam" id="3.40.50.10380:FF:000003">
    <property type="entry name" value="NADP-dependent malic enzyme"/>
    <property type="match status" value="1"/>
</dbReference>
<dbReference type="Gene3D" id="3.40.50.10380">
    <property type="entry name" value="Malic enzyme, N-terminal domain"/>
    <property type="match status" value="1"/>
</dbReference>
<comment type="similarity">
    <text evidence="4">In the C-terminal section; belongs to the phosphate acetyltransferase and butyryltransferase family.</text>
</comment>
<keyword evidence="5 9" id="KW-0479">Metal-binding</keyword>
<proteinExistence type="inferred from homology"/>
<gene>
    <name evidence="13" type="ORF">SAMN03080598_02382</name>
</gene>
<dbReference type="PANTHER" id="PTHR43237">
    <property type="entry name" value="NADP-DEPENDENT MALIC ENZYME"/>
    <property type="match status" value="1"/>
</dbReference>
<dbReference type="InterPro" id="IPR002505">
    <property type="entry name" value="PTA_PTB"/>
</dbReference>
<feature type="binding site" evidence="10">
    <location>
        <begin position="77"/>
        <end position="84"/>
    </location>
    <ligand>
        <name>NADP(+)</name>
        <dbReference type="ChEBI" id="CHEBI:58349"/>
    </ligand>
</feature>
<evidence type="ECO:0000256" key="9">
    <source>
        <dbReference type="PIRSR" id="PIRSR036684-2"/>
    </source>
</evidence>
<dbReference type="InterPro" id="IPR012302">
    <property type="entry name" value="Malic_NAD-bd"/>
</dbReference>
<dbReference type="GO" id="GO:0051287">
    <property type="term" value="F:NAD binding"/>
    <property type="evidence" value="ECO:0007669"/>
    <property type="project" value="InterPro"/>
</dbReference>
<feature type="domain" description="Malic enzyme NAD-binding" evidence="11">
    <location>
        <begin position="164"/>
        <end position="400"/>
    </location>
</feature>
<accession>A0A1H5X730</accession>
<keyword evidence="14" id="KW-1185">Reference proteome</keyword>
<dbReference type="STRING" id="1120964.GCA_001313265_02000"/>
<feature type="binding site" evidence="10">
    <location>
        <position position="163"/>
    </location>
    <ligand>
        <name>a divalent metal cation</name>
        <dbReference type="ChEBI" id="CHEBI:60240"/>
    </ligand>
</feature>
<dbReference type="PIRSF" id="PIRSF036684">
    <property type="entry name" value="ME_PTA"/>
    <property type="match status" value="1"/>
</dbReference>
<dbReference type="FunFam" id="3.40.50.720:FF:000095">
    <property type="entry name" value="NADP-dependent malic enzyme"/>
    <property type="match status" value="1"/>
</dbReference>
<dbReference type="SUPFAM" id="SSF53659">
    <property type="entry name" value="Isocitrate/Isopropylmalate dehydrogenase-like"/>
    <property type="match status" value="1"/>
</dbReference>
<reference evidence="14" key="1">
    <citation type="submission" date="2016-10" db="EMBL/GenBank/DDBJ databases">
        <authorList>
            <person name="Varghese N."/>
            <person name="Submissions S."/>
        </authorList>
    </citation>
    <scope>NUCLEOTIDE SEQUENCE [LARGE SCALE GENOMIC DNA]</scope>
    <source>
        <strain evidence="14">DSM 17298</strain>
    </source>
</reference>
<keyword evidence="7" id="KW-0511">Multifunctional enzyme</keyword>
<dbReference type="EMBL" id="FNVR01000012">
    <property type="protein sequence ID" value="SEG07265.1"/>
    <property type="molecule type" value="Genomic_DNA"/>
</dbReference>
<evidence type="ECO:0000313" key="13">
    <source>
        <dbReference type="EMBL" id="SEG07265.1"/>
    </source>
</evidence>
<evidence type="ECO:0000259" key="11">
    <source>
        <dbReference type="SMART" id="SM00919"/>
    </source>
</evidence>
<dbReference type="GO" id="GO:0006108">
    <property type="term" value="P:malate metabolic process"/>
    <property type="evidence" value="ECO:0007669"/>
    <property type="project" value="InterPro"/>
</dbReference>
<evidence type="ECO:0000313" key="14">
    <source>
        <dbReference type="Proteomes" id="UP000236736"/>
    </source>
</evidence>
<dbReference type="SUPFAM" id="SSF53223">
    <property type="entry name" value="Aminoacid dehydrogenase-like, N-terminal domain"/>
    <property type="match status" value="1"/>
</dbReference>
<dbReference type="GO" id="GO:0016616">
    <property type="term" value="F:oxidoreductase activity, acting on the CH-OH group of donors, NAD or NADP as acceptor"/>
    <property type="evidence" value="ECO:0007669"/>
    <property type="project" value="InterPro"/>
</dbReference>
<dbReference type="RefSeq" id="WP_103925039.1">
    <property type="nucleotide sequence ID" value="NZ_FNVR01000012.1"/>
</dbReference>
<organism evidence="13 14">
    <name type="scientific">Algoriphagus boritolerans DSM 17298 = JCM 18970</name>
    <dbReference type="NCBI Taxonomy" id="1120964"/>
    <lineage>
        <taxon>Bacteria</taxon>
        <taxon>Pseudomonadati</taxon>
        <taxon>Bacteroidota</taxon>
        <taxon>Cytophagia</taxon>
        <taxon>Cytophagales</taxon>
        <taxon>Cyclobacteriaceae</taxon>
        <taxon>Algoriphagus</taxon>
    </lineage>
</organism>
<sequence>MTIKIRKQDALNYHSQGSPGKIEVIPTKPVSSQIDLALAYSPGVAEPCKEIEADKENLYKYTAKGNLVAVISNGTAVLGLGDIGPEASKPVMEGKAVLFKKFAGIDVFDLEIDEKDPKKLIQIIKSLEPTFGGINLEDIKAPECFEIEQTLKQQMKIPVMHDDQHGTAIISGAALMNGLEIVDKKIDQIKLVVSGAGAAAISCVRFYVSLGVKKENIIVCDKDGVIRSDRPGLSAIHAEFATDKNIQHIHEALPGADVFLGLSAGNIITQEMIKSMAPNPIVFALANPDPEISYDLAIAARKDIIMATGRSDHPNQVNNVLGFPYIFRGALDVRATVINEEMKLAAAMAIAKLAKEPVPETVNKAYGDQNMAFGKLYLIPKPVDPRLITTIAPAVAKAAIESGVAKKMIHDWEAYELELQKRIGIDQRLMSIVIGRAKKDPKRVVFGEADNLKILKAAQTLRDEKIAVPILLGNREKILALIENNALDLAHVTIVDPLEETAMIEKFGKFLYEKRQRKGMTLFDANRLVKERNYFGAMMVETGSADAFISGLTRDYPKTILPSLQTIGVKKGVNRVAGMYIMNTPKGPYFFADATVNLNPTAEELVEIIGLTANAVKFFNMEPRIALLSYSNFGSAQGDIPAKMSKATALAKAKYPELIIEGEMQANVALNQELQREVYPFSALADKKVNTLIFPDLASSNIAYKLLAELGNAEAIGPILLGMSKPVHILQLGSSIREIVNMVAIAVVDAQSSEGIL</sequence>
<comment type="similarity">
    <text evidence="3">In the N-terminal section; belongs to the malic enzymes family.</text>
</comment>
<dbReference type="SUPFAM" id="SSF51735">
    <property type="entry name" value="NAD(P)-binding Rossmann-fold domains"/>
    <property type="match status" value="1"/>
</dbReference>
<comment type="cofactor">
    <cofactor evidence="2">
        <name>Mg(2+)</name>
        <dbReference type="ChEBI" id="CHEBI:18420"/>
    </cofactor>
</comment>
<dbReference type="Pfam" id="PF01515">
    <property type="entry name" value="PTA_PTB"/>
    <property type="match status" value="1"/>
</dbReference>
<name>A0A1H5X730_9BACT</name>
<evidence type="ECO:0000256" key="4">
    <source>
        <dbReference type="ARBA" id="ARBA00008756"/>
    </source>
</evidence>
<evidence type="ECO:0000256" key="8">
    <source>
        <dbReference type="PIRSR" id="PIRSR036684-1"/>
    </source>
</evidence>
<keyword evidence="6" id="KW-0560">Oxidoreductase</keyword>
<dbReference type="GO" id="GO:0046872">
    <property type="term" value="F:metal ion binding"/>
    <property type="evidence" value="ECO:0007669"/>
    <property type="project" value="UniProtKB-KW"/>
</dbReference>
<evidence type="ECO:0000256" key="6">
    <source>
        <dbReference type="ARBA" id="ARBA00023002"/>
    </source>
</evidence>
<feature type="domain" description="Malic enzyme N-terminal" evidence="12">
    <location>
        <begin position="19"/>
        <end position="152"/>
    </location>
</feature>
<dbReference type="Pfam" id="PF00390">
    <property type="entry name" value="malic"/>
    <property type="match status" value="1"/>
</dbReference>
<dbReference type="Gene3D" id="3.40.50.10750">
    <property type="entry name" value="Isocitrate/Isopropylmalate dehydrogenase-like"/>
    <property type="match status" value="1"/>
</dbReference>
<dbReference type="InterPro" id="IPR012301">
    <property type="entry name" value="Malic_N_dom"/>
</dbReference>
<evidence type="ECO:0000256" key="3">
    <source>
        <dbReference type="ARBA" id="ARBA00007686"/>
    </source>
</evidence>
<dbReference type="GO" id="GO:0016746">
    <property type="term" value="F:acyltransferase activity"/>
    <property type="evidence" value="ECO:0007669"/>
    <property type="project" value="InterPro"/>
</dbReference>
<dbReference type="OrthoDB" id="9805787at2"/>
<evidence type="ECO:0000256" key="1">
    <source>
        <dbReference type="ARBA" id="ARBA00001936"/>
    </source>
</evidence>
<dbReference type="CDD" id="cd05311">
    <property type="entry name" value="NAD_bind_2_malic_enz"/>
    <property type="match status" value="1"/>
</dbReference>
<dbReference type="InterPro" id="IPR036291">
    <property type="entry name" value="NAD(P)-bd_dom_sf"/>
</dbReference>
<dbReference type="SMART" id="SM00919">
    <property type="entry name" value="Malic_M"/>
    <property type="match status" value="1"/>
</dbReference>
<comment type="cofactor">
    <cofactor evidence="1">
        <name>Mn(2+)</name>
        <dbReference type="ChEBI" id="CHEBI:29035"/>
    </cofactor>
</comment>
<evidence type="ECO:0000256" key="5">
    <source>
        <dbReference type="ARBA" id="ARBA00022723"/>
    </source>
</evidence>
<feature type="binding site" evidence="9">
    <location>
        <position position="137"/>
    </location>
    <ligand>
        <name>a divalent metal cation</name>
        <dbReference type="ChEBI" id="CHEBI:60240"/>
    </ligand>
</feature>
<dbReference type="InterPro" id="IPR051674">
    <property type="entry name" value="Malate_Decarboxylase"/>
</dbReference>
<feature type="binding site" evidence="10">
    <location>
        <position position="287"/>
    </location>
    <ligand>
        <name>a divalent metal cation</name>
        <dbReference type="ChEBI" id="CHEBI:60240"/>
    </ligand>
</feature>
<feature type="active site" description="Proton acceptor" evidence="8">
    <location>
        <position position="95"/>
    </location>
</feature>
<dbReference type="InterPro" id="IPR046346">
    <property type="entry name" value="Aminoacid_DH-like_N_sf"/>
</dbReference>
<dbReference type="InterPro" id="IPR037062">
    <property type="entry name" value="Malic_N_dom_sf"/>
</dbReference>
<dbReference type="SMART" id="SM01274">
    <property type="entry name" value="malic"/>
    <property type="match status" value="1"/>
</dbReference>
<dbReference type="Proteomes" id="UP000236736">
    <property type="component" value="Unassembled WGS sequence"/>
</dbReference>
<dbReference type="Gene3D" id="3.40.50.720">
    <property type="entry name" value="NAD(P)-binding Rossmann-like Domain"/>
    <property type="match status" value="1"/>
</dbReference>
<dbReference type="InterPro" id="IPR045213">
    <property type="entry name" value="Malic_NAD-bd_bact_type"/>
</dbReference>
<evidence type="ECO:0000256" key="10">
    <source>
        <dbReference type="PIRSR" id="PIRSR036684-3"/>
    </source>
</evidence>
<dbReference type="InterPro" id="IPR012188">
    <property type="entry name" value="ME_PTA"/>
</dbReference>